<dbReference type="RefSeq" id="WP_224191910.1">
    <property type="nucleotide sequence ID" value="NZ_JAIRAU010000012.1"/>
</dbReference>
<dbReference type="PANTHER" id="PTHR43273">
    <property type="entry name" value="ANAEROBIC SULFATASE-MATURATING ENZYME HOMOLOG ASLB-RELATED"/>
    <property type="match status" value="1"/>
</dbReference>
<evidence type="ECO:0000313" key="9">
    <source>
        <dbReference type="Proteomes" id="UP001139031"/>
    </source>
</evidence>
<protein>
    <submittedName>
        <fullName evidence="8">Radical SAM protein</fullName>
    </submittedName>
</protein>
<dbReference type="PROSITE" id="PS51918">
    <property type="entry name" value="RADICAL_SAM"/>
    <property type="match status" value="1"/>
</dbReference>
<dbReference type="SFLD" id="SFLDS00029">
    <property type="entry name" value="Radical_SAM"/>
    <property type="match status" value="1"/>
</dbReference>
<evidence type="ECO:0000256" key="6">
    <source>
        <dbReference type="ARBA" id="ARBA00023601"/>
    </source>
</evidence>
<sequence length="345" mass="38650">MTGEPSSFDEQLTASVRADRLQLILLPTEQCNFRCTYCYEDFAIGRMAPEVVSGVKKLIDRRADGLSHLQLSWFGGEPTLARSIIEDIASHVLRAQERCKGLRYHSDMTTNGYLLDGPVAEHFARLGIRRYQVSLDGPAEHHDRTRLRADGKGTFERIWSNLLSIRASPADVHVMLRIHLTPENIPVMADFLRLVRDTLLVDPRFTVFLKRVVRLGGPNDPAMEVLESDDPRIAALVSLVAEGGAEERLYEPEEVCYAARANSLLVRADGRLGKCTVALSDPANTIGQLLPDGRVRIDNAQLRPWLQGWESRDPELTGCPYVAFTSPQPRLVQITNRRSELQTPT</sequence>
<feature type="domain" description="Radical SAM core" evidence="7">
    <location>
        <begin position="17"/>
        <end position="245"/>
    </location>
</feature>
<dbReference type="Proteomes" id="UP001139031">
    <property type="component" value="Unassembled WGS sequence"/>
</dbReference>
<keyword evidence="3" id="KW-0479">Metal-binding</keyword>
<dbReference type="InterPro" id="IPR013785">
    <property type="entry name" value="Aldolase_TIM"/>
</dbReference>
<dbReference type="InterPro" id="IPR007197">
    <property type="entry name" value="rSAM"/>
</dbReference>
<evidence type="ECO:0000256" key="5">
    <source>
        <dbReference type="ARBA" id="ARBA00023014"/>
    </source>
</evidence>
<evidence type="ECO:0000256" key="3">
    <source>
        <dbReference type="ARBA" id="ARBA00022723"/>
    </source>
</evidence>
<dbReference type="PANTHER" id="PTHR43273:SF3">
    <property type="entry name" value="ANAEROBIC SULFATASE-MATURATING ENZYME HOMOLOG ASLB-RELATED"/>
    <property type="match status" value="1"/>
</dbReference>
<dbReference type="Pfam" id="PF04055">
    <property type="entry name" value="Radical_SAM"/>
    <property type="match status" value="1"/>
</dbReference>
<accession>A0ABS7TPI7</accession>
<comment type="similarity">
    <text evidence="6">Belongs to the radical SAM superfamily. Anaerobic sulfatase-maturating enzyme family.</text>
</comment>
<comment type="cofactor">
    <cofactor evidence="1">
        <name>[4Fe-4S] cluster</name>
        <dbReference type="ChEBI" id="CHEBI:49883"/>
    </cofactor>
</comment>
<organism evidence="8 9">
    <name type="scientific">Nannocystis pusilla</name>
    <dbReference type="NCBI Taxonomy" id="889268"/>
    <lineage>
        <taxon>Bacteria</taxon>
        <taxon>Pseudomonadati</taxon>
        <taxon>Myxococcota</taxon>
        <taxon>Polyangia</taxon>
        <taxon>Nannocystales</taxon>
        <taxon>Nannocystaceae</taxon>
        <taxon>Nannocystis</taxon>
    </lineage>
</organism>
<dbReference type="Gene3D" id="3.20.20.70">
    <property type="entry name" value="Aldolase class I"/>
    <property type="match status" value="1"/>
</dbReference>
<reference evidence="8" key="1">
    <citation type="submission" date="2021-08" db="EMBL/GenBank/DDBJ databases">
        <authorList>
            <person name="Stevens D.C."/>
        </authorList>
    </citation>
    <scope>NUCLEOTIDE SEQUENCE</scope>
    <source>
        <strain evidence="8">DSM 53165</strain>
    </source>
</reference>
<dbReference type="InterPro" id="IPR023867">
    <property type="entry name" value="Sulphatase_maturase_rSAM"/>
</dbReference>
<dbReference type="SFLD" id="SFLDG01067">
    <property type="entry name" value="SPASM/twitch_domain_containing"/>
    <property type="match status" value="1"/>
</dbReference>
<evidence type="ECO:0000256" key="4">
    <source>
        <dbReference type="ARBA" id="ARBA00023004"/>
    </source>
</evidence>
<keyword evidence="5" id="KW-0411">Iron-sulfur</keyword>
<gene>
    <name evidence="8" type="ORF">K7C98_12810</name>
</gene>
<evidence type="ECO:0000256" key="1">
    <source>
        <dbReference type="ARBA" id="ARBA00001966"/>
    </source>
</evidence>
<keyword evidence="9" id="KW-1185">Reference proteome</keyword>
<evidence type="ECO:0000313" key="8">
    <source>
        <dbReference type="EMBL" id="MBZ5710138.1"/>
    </source>
</evidence>
<proteinExistence type="inferred from homology"/>
<evidence type="ECO:0000256" key="2">
    <source>
        <dbReference type="ARBA" id="ARBA00022691"/>
    </source>
</evidence>
<evidence type="ECO:0000259" key="7">
    <source>
        <dbReference type="PROSITE" id="PS51918"/>
    </source>
</evidence>
<dbReference type="EMBL" id="JAIRAU010000012">
    <property type="protein sequence ID" value="MBZ5710138.1"/>
    <property type="molecule type" value="Genomic_DNA"/>
</dbReference>
<dbReference type="InterPro" id="IPR058240">
    <property type="entry name" value="rSAM_sf"/>
</dbReference>
<name>A0ABS7TPI7_9BACT</name>
<dbReference type="SUPFAM" id="SSF102114">
    <property type="entry name" value="Radical SAM enzymes"/>
    <property type="match status" value="1"/>
</dbReference>
<comment type="caution">
    <text evidence="8">The sequence shown here is derived from an EMBL/GenBank/DDBJ whole genome shotgun (WGS) entry which is preliminary data.</text>
</comment>
<keyword evidence="2" id="KW-0949">S-adenosyl-L-methionine</keyword>
<keyword evidence="4" id="KW-0408">Iron</keyword>
<dbReference type="CDD" id="cd01335">
    <property type="entry name" value="Radical_SAM"/>
    <property type="match status" value="1"/>
</dbReference>